<evidence type="ECO:0000313" key="9">
    <source>
        <dbReference type="Proteomes" id="UP000321168"/>
    </source>
</evidence>
<dbReference type="GO" id="GO:0008483">
    <property type="term" value="F:transaminase activity"/>
    <property type="evidence" value="ECO:0007669"/>
    <property type="project" value="UniProtKB-KW"/>
</dbReference>
<dbReference type="OrthoDB" id="9802328at2"/>
<dbReference type="EMBL" id="VORB01000006">
    <property type="protein sequence ID" value="TXC78551.1"/>
    <property type="molecule type" value="Genomic_DNA"/>
</dbReference>
<organism evidence="8 9">
    <name type="scientific">Luteibaculum oceani</name>
    <dbReference type="NCBI Taxonomy" id="1294296"/>
    <lineage>
        <taxon>Bacteria</taxon>
        <taxon>Pseudomonadati</taxon>
        <taxon>Bacteroidota</taxon>
        <taxon>Flavobacteriia</taxon>
        <taxon>Flavobacteriales</taxon>
        <taxon>Luteibaculaceae</taxon>
        <taxon>Luteibaculum</taxon>
    </lineage>
</organism>
<keyword evidence="9" id="KW-1185">Reference proteome</keyword>
<dbReference type="InterPro" id="IPR050596">
    <property type="entry name" value="AspAT/PAT-like"/>
</dbReference>
<sequence length="398" mass="43630">MSKTSEFLNRISESETLAAARIARELKQSGKDVIALNIGEPDFNTPDFIKDAAKKAIDDNYSKYPPVNGYLELRETISKKFKRDNKLDYHPDNILVSTGAKHSLVNAILAVVEKGDEVILFTPYWVSYRAMVELAGAKVVEAAAGVDQDYKVTPSILENAISDKTKMLIFSSPCNPTGSVYSEKELRAIAKVLEKHPNILVISDEIYEHINFVGQHFSIGQCSEIADRVITVNGVSKSFAMTGYRIGYMGGPTWVIKAATKLQGQFTSGANGIAQIAAKAALEAPASSVHYMRDDFEKRKSLVLEKLNEIPGLKVNNPDGAFYVFPEVKELFGKKTKDGQVIANAGDFCQALLEDQYVSVVSGSAFGAPNCFRISYATAESDLIKALDRMKAFVLSLD</sequence>
<dbReference type="CDD" id="cd00609">
    <property type="entry name" value="AAT_like"/>
    <property type="match status" value="1"/>
</dbReference>
<evidence type="ECO:0000256" key="3">
    <source>
        <dbReference type="ARBA" id="ARBA00022576"/>
    </source>
</evidence>
<evidence type="ECO:0000256" key="6">
    <source>
        <dbReference type="RuleBase" id="RU000481"/>
    </source>
</evidence>
<comment type="caution">
    <text evidence="8">The sequence shown here is derived from an EMBL/GenBank/DDBJ whole genome shotgun (WGS) entry which is preliminary data.</text>
</comment>
<protein>
    <recommendedName>
        <fullName evidence="6">Aminotransferase</fullName>
        <ecNumber evidence="6">2.6.1.-</ecNumber>
    </recommendedName>
</protein>
<dbReference type="GO" id="GO:0006520">
    <property type="term" value="P:amino acid metabolic process"/>
    <property type="evidence" value="ECO:0007669"/>
    <property type="project" value="InterPro"/>
</dbReference>
<keyword evidence="5" id="KW-0663">Pyridoxal phosphate</keyword>
<reference evidence="8 9" key="1">
    <citation type="submission" date="2019-08" db="EMBL/GenBank/DDBJ databases">
        <title>Genome of Luteibaculum oceani JCM 18817.</title>
        <authorList>
            <person name="Bowman J.P."/>
        </authorList>
    </citation>
    <scope>NUCLEOTIDE SEQUENCE [LARGE SCALE GENOMIC DNA]</scope>
    <source>
        <strain evidence="8 9">JCM 18817</strain>
    </source>
</reference>
<comment type="cofactor">
    <cofactor evidence="1 6">
        <name>pyridoxal 5'-phosphate</name>
        <dbReference type="ChEBI" id="CHEBI:597326"/>
    </cofactor>
</comment>
<dbReference type="InterPro" id="IPR015424">
    <property type="entry name" value="PyrdxlP-dep_Trfase"/>
</dbReference>
<dbReference type="GO" id="GO:0030170">
    <property type="term" value="F:pyridoxal phosphate binding"/>
    <property type="evidence" value="ECO:0007669"/>
    <property type="project" value="InterPro"/>
</dbReference>
<evidence type="ECO:0000256" key="2">
    <source>
        <dbReference type="ARBA" id="ARBA00007441"/>
    </source>
</evidence>
<dbReference type="Pfam" id="PF00155">
    <property type="entry name" value="Aminotran_1_2"/>
    <property type="match status" value="1"/>
</dbReference>
<dbReference type="Proteomes" id="UP000321168">
    <property type="component" value="Unassembled WGS sequence"/>
</dbReference>
<evidence type="ECO:0000256" key="4">
    <source>
        <dbReference type="ARBA" id="ARBA00022679"/>
    </source>
</evidence>
<dbReference type="FunFam" id="3.40.640.10:FF:000033">
    <property type="entry name" value="Aspartate aminotransferase"/>
    <property type="match status" value="1"/>
</dbReference>
<dbReference type="PANTHER" id="PTHR46383">
    <property type="entry name" value="ASPARTATE AMINOTRANSFERASE"/>
    <property type="match status" value="1"/>
</dbReference>
<dbReference type="AlphaFoldDB" id="A0A5C6V1K3"/>
<gene>
    <name evidence="8" type="ORF">FRX97_07480</name>
</gene>
<dbReference type="Gene3D" id="3.40.640.10">
    <property type="entry name" value="Type I PLP-dependent aspartate aminotransferase-like (Major domain)"/>
    <property type="match status" value="1"/>
</dbReference>
<dbReference type="PANTHER" id="PTHR46383:SF1">
    <property type="entry name" value="ASPARTATE AMINOTRANSFERASE"/>
    <property type="match status" value="1"/>
</dbReference>
<dbReference type="SUPFAM" id="SSF53383">
    <property type="entry name" value="PLP-dependent transferases"/>
    <property type="match status" value="1"/>
</dbReference>
<proteinExistence type="inferred from homology"/>
<dbReference type="RefSeq" id="WP_147014578.1">
    <property type="nucleotide sequence ID" value="NZ_VORB01000006.1"/>
</dbReference>
<evidence type="ECO:0000313" key="8">
    <source>
        <dbReference type="EMBL" id="TXC78551.1"/>
    </source>
</evidence>
<dbReference type="InterPro" id="IPR015422">
    <property type="entry name" value="PyrdxlP-dep_Trfase_small"/>
</dbReference>
<keyword evidence="3 6" id="KW-0032">Aminotransferase</keyword>
<keyword evidence="4 6" id="KW-0808">Transferase</keyword>
<dbReference type="InterPro" id="IPR015421">
    <property type="entry name" value="PyrdxlP-dep_Trfase_major"/>
</dbReference>
<evidence type="ECO:0000259" key="7">
    <source>
        <dbReference type="Pfam" id="PF00155"/>
    </source>
</evidence>
<comment type="similarity">
    <text evidence="2 6">Belongs to the class-I pyridoxal-phosphate-dependent aminotransferase family.</text>
</comment>
<dbReference type="InterPro" id="IPR004838">
    <property type="entry name" value="NHTrfase_class1_PyrdxlP-BS"/>
</dbReference>
<dbReference type="InterPro" id="IPR004839">
    <property type="entry name" value="Aminotransferase_I/II_large"/>
</dbReference>
<dbReference type="PROSITE" id="PS00105">
    <property type="entry name" value="AA_TRANSFER_CLASS_1"/>
    <property type="match status" value="1"/>
</dbReference>
<dbReference type="Gene3D" id="3.90.1150.10">
    <property type="entry name" value="Aspartate Aminotransferase, domain 1"/>
    <property type="match status" value="1"/>
</dbReference>
<dbReference type="EC" id="2.6.1.-" evidence="6"/>
<evidence type="ECO:0000256" key="5">
    <source>
        <dbReference type="ARBA" id="ARBA00022898"/>
    </source>
</evidence>
<evidence type="ECO:0000256" key="1">
    <source>
        <dbReference type="ARBA" id="ARBA00001933"/>
    </source>
</evidence>
<accession>A0A5C6V1K3</accession>
<feature type="domain" description="Aminotransferase class I/classII large" evidence="7">
    <location>
        <begin position="31"/>
        <end position="387"/>
    </location>
</feature>
<name>A0A5C6V1K3_9FLAO</name>